<sequence>MSELKLRKLMEHTQRLREQLELPRIKVSEAGQTLIAYVKSTKDALLPSVWGPVDKKDDPFQAQGGGCCSVI</sequence>
<proteinExistence type="inferred from homology"/>
<comment type="caution">
    <text evidence="12">The sequence shown here is derived from an EMBL/GenBank/DDBJ whole genome shotgun (WGS) entry which is preliminary data.</text>
</comment>
<evidence type="ECO:0000256" key="6">
    <source>
        <dbReference type="ARBA" id="ARBA00023136"/>
    </source>
</evidence>
<keyword evidence="8" id="KW-0807">Transducer</keyword>
<evidence type="ECO:0000256" key="2">
    <source>
        <dbReference type="ARBA" id="ARBA00007431"/>
    </source>
</evidence>
<dbReference type="AlphaFoldDB" id="A0AAD5UE64"/>
<evidence type="ECO:0000256" key="3">
    <source>
        <dbReference type="ARBA" id="ARBA00011581"/>
    </source>
</evidence>
<dbReference type="SUPFAM" id="SSF48670">
    <property type="entry name" value="Transducin (heterotrimeric G protein), gamma chain"/>
    <property type="match status" value="1"/>
</dbReference>
<comment type="subunit">
    <text evidence="3">G proteins are composed of 3 units, alpha, beta and gamma.</text>
</comment>
<keyword evidence="7" id="KW-0564">Palmitate</keyword>
<dbReference type="PROSITE" id="PS50058">
    <property type="entry name" value="G_PROTEIN_GAMMA"/>
    <property type="match status" value="1"/>
</dbReference>
<keyword evidence="5" id="KW-0488">Methylation</keyword>
<reference evidence="12" key="1">
    <citation type="submission" date="2020-05" db="EMBL/GenBank/DDBJ databases">
        <title>Phylogenomic resolution of chytrid fungi.</title>
        <authorList>
            <person name="Stajich J.E."/>
            <person name="Amses K."/>
            <person name="Simmons R."/>
            <person name="Seto K."/>
            <person name="Myers J."/>
            <person name="Bonds A."/>
            <person name="Quandt C.A."/>
            <person name="Barry K."/>
            <person name="Liu P."/>
            <person name="Grigoriev I."/>
            <person name="Longcore J.E."/>
            <person name="James T.Y."/>
        </authorList>
    </citation>
    <scope>NUCLEOTIDE SEQUENCE</scope>
    <source>
        <strain evidence="12">PLAUS21</strain>
    </source>
</reference>
<evidence type="ECO:0000256" key="4">
    <source>
        <dbReference type="ARBA" id="ARBA00016111"/>
    </source>
</evidence>
<evidence type="ECO:0000313" key="13">
    <source>
        <dbReference type="Proteomes" id="UP001210925"/>
    </source>
</evidence>
<keyword evidence="13" id="KW-1185">Reference proteome</keyword>
<feature type="domain" description="G protein gamma" evidence="11">
    <location>
        <begin position="1"/>
        <end position="71"/>
    </location>
</feature>
<dbReference type="InterPro" id="IPR041848">
    <property type="entry name" value="Ste18_fungal"/>
</dbReference>
<keyword evidence="6" id="KW-0472">Membrane</keyword>
<dbReference type="GO" id="GO:0000750">
    <property type="term" value="P:pheromone-dependent signal transduction involved in conjugation with cellular fusion"/>
    <property type="evidence" value="ECO:0007669"/>
    <property type="project" value="InterPro"/>
</dbReference>
<dbReference type="InterPro" id="IPR015898">
    <property type="entry name" value="G-protein_gamma-like_dom"/>
</dbReference>
<name>A0AAD5UE64_9FUNG</name>
<accession>A0AAD5UE64</accession>
<dbReference type="EMBL" id="JADGKB010000063">
    <property type="protein sequence ID" value="KAJ3255641.1"/>
    <property type="molecule type" value="Genomic_DNA"/>
</dbReference>
<dbReference type="SMART" id="SM01224">
    <property type="entry name" value="G_gamma"/>
    <property type="match status" value="1"/>
</dbReference>
<comment type="similarity">
    <text evidence="2">Belongs to the G protein gamma family.</text>
</comment>
<dbReference type="FunFam" id="4.10.260.10:FF:000003">
    <property type="entry name" value="G-protein complex gamma subunit Ste18/GpgA"/>
    <property type="match status" value="1"/>
</dbReference>
<dbReference type="Gene3D" id="4.10.260.10">
    <property type="entry name" value="Transducin (heterotrimeric G protein), gamma chain"/>
    <property type="match status" value="1"/>
</dbReference>
<evidence type="ECO:0000259" key="11">
    <source>
        <dbReference type="PROSITE" id="PS50058"/>
    </source>
</evidence>
<evidence type="ECO:0000256" key="7">
    <source>
        <dbReference type="ARBA" id="ARBA00023139"/>
    </source>
</evidence>
<evidence type="ECO:0000256" key="1">
    <source>
        <dbReference type="ARBA" id="ARBA00004170"/>
    </source>
</evidence>
<evidence type="ECO:0000256" key="8">
    <source>
        <dbReference type="ARBA" id="ARBA00023224"/>
    </source>
</evidence>
<evidence type="ECO:0000256" key="9">
    <source>
        <dbReference type="ARBA" id="ARBA00023288"/>
    </source>
</evidence>
<dbReference type="Pfam" id="PF00631">
    <property type="entry name" value="G-gamma"/>
    <property type="match status" value="1"/>
</dbReference>
<dbReference type="InterPro" id="IPR036284">
    <property type="entry name" value="GGL_sf"/>
</dbReference>
<protein>
    <recommendedName>
        <fullName evidence="4">Guanine nucleotide-binding protein subunit gamma</fullName>
    </recommendedName>
</protein>
<evidence type="ECO:0000313" key="12">
    <source>
        <dbReference type="EMBL" id="KAJ3255641.1"/>
    </source>
</evidence>
<keyword evidence="9" id="KW-0449">Lipoprotein</keyword>
<dbReference type="GO" id="GO:0005834">
    <property type="term" value="C:heterotrimeric G-protein complex"/>
    <property type="evidence" value="ECO:0007669"/>
    <property type="project" value="TreeGrafter"/>
</dbReference>
<evidence type="ECO:0000256" key="5">
    <source>
        <dbReference type="ARBA" id="ARBA00022481"/>
    </source>
</evidence>
<evidence type="ECO:0000256" key="10">
    <source>
        <dbReference type="ARBA" id="ARBA00023289"/>
    </source>
</evidence>
<dbReference type="Proteomes" id="UP001210925">
    <property type="component" value="Unassembled WGS sequence"/>
</dbReference>
<dbReference type="GO" id="GO:0031681">
    <property type="term" value="F:G-protein beta-subunit binding"/>
    <property type="evidence" value="ECO:0007669"/>
    <property type="project" value="InterPro"/>
</dbReference>
<gene>
    <name evidence="12" type="primary">GG1</name>
    <name evidence="12" type="ORF">HK103_006166</name>
</gene>
<dbReference type="GO" id="GO:0007186">
    <property type="term" value="P:G protein-coupled receptor signaling pathway"/>
    <property type="evidence" value="ECO:0007669"/>
    <property type="project" value="InterPro"/>
</dbReference>
<keyword evidence="10" id="KW-0636">Prenylation</keyword>
<dbReference type="PANTHER" id="PTHR28189:SF1">
    <property type="entry name" value="GUANINE NUCLEOTIDE-BINDING PROTEIN SUBUNIT GAMMA"/>
    <property type="match status" value="1"/>
</dbReference>
<dbReference type="PANTHER" id="PTHR28189">
    <property type="entry name" value="GUANINE NUCLEOTIDE-BINDING PROTEIN SUBUNIT GAMMA"/>
    <property type="match status" value="1"/>
</dbReference>
<comment type="subcellular location">
    <subcellularLocation>
        <location evidence="1">Membrane</location>
        <topology evidence="1">Peripheral membrane protein</topology>
    </subcellularLocation>
</comment>
<organism evidence="12 13">
    <name type="scientific">Boothiomyces macroporosus</name>
    <dbReference type="NCBI Taxonomy" id="261099"/>
    <lineage>
        <taxon>Eukaryota</taxon>
        <taxon>Fungi</taxon>
        <taxon>Fungi incertae sedis</taxon>
        <taxon>Chytridiomycota</taxon>
        <taxon>Chytridiomycota incertae sedis</taxon>
        <taxon>Chytridiomycetes</taxon>
        <taxon>Rhizophydiales</taxon>
        <taxon>Terramycetaceae</taxon>
        <taxon>Boothiomyces</taxon>
    </lineage>
</organism>